<evidence type="ECO:0000256" key="3">
    <source>
        <dbReference type="ARBA" id="ARBA00022763"/>
    </source>
</evidence>
<evidence type="ECO:0000256" key="1">
    <source>
        <dbReference type="ARBA" id="ARBA00022485"/>
    </source>
</evidence>
<reference evidence="10 11" key="1">
    <citation type="journal article" date="2015" name="Int. J. Syst. Evol. Microbiol.">
        <title>Gemmobacter intermedius sp. nov., isolated from a white stork (Ciconia ciconia).</title>
        <authorList>
            <person name="Kampfer P."/>
            <person name="Jerzak L."/>
            <person name="Wilharm G."/>
            <person name="Golke J."/>
            <person name="Busse H.J."/>
            <person name="Glaeser S.P."/>
        </authorList>
    </citation>
    <scope>NUCLEOTIDE SEQUENCE [LARGE SCALE GENOMIC DNA]</scope>
    <source>
        <strain evidence="10 11">119/4</strain>
    </source>
</reference>
<evidence type="ECO:0000256" key="6">
    <source>
        <dbReference type="ARBA" id="ARBA00023014"/>
    </source>
</evidence>
<dbReference type="Proteomes" id="UP000287168">
    <property type="component" value="Unassembled WGS sequence"/>
</dbReference>
<dbReference type="GO" id="GO:0006281">
    <property type="term" value="P:DNA repair"/>
    <property type="evidence" value="ECO:0007669"/>
    <property type="project" value="UniProtKB-KW"/>
</dbReference>
<keyword evidence="7" id="KW-0234">DNA repair</keyword>
<comment type="caution">
    <text evidence="10">The sequence shown here is derived from an EMBL/GenBank/DDBJ whole genome shotgun (WGS) entry which is preliminary data.</text>
</comment>
<evidence type="ECO:0000256" key="4">
    <source>
        <dbReference type="ARBA" id="ARBA00022801"/>
    </source>
</evidence>
<dbReference type="AlphaFoldDB" id="A0A444MH16"/>
<keyword evidence="2" id="KW-0479">Metal-binding</keyword>
<dbReference type="InterPro" id="IPR036895">
    <property type="entry name" value="Uracil-DNA_glycosylase-like_sf"/>
</dbReference>
<evidence type="ECO:0000256" key="2">
    <source>
        <dbReference type="ARBA" id="ARBA00022723"/>
    </source>
</evidence>
<keyword evidence="4" id="KW-0378">Hydrolase</keyword>
<dbReference type="GO" id="GO:0097506">
    <property type="term" value="F:deaminated base DNA N-glycosylase activity"/>
    <property type="evidence" value="ECO:0007669"/>
    <property type="project" value="UniProtKB-ARBA"/>
</dbReference>
<name>A0A444MH16_9RHOB</name>
<evidence type="ECO:0000259" key="9">
    <source>
        <dbReference type="Pfam" id="PF03167"/>
    </source>
</evidence>
<dbReference type="OrthoDB" id="5290748at2"/>
<feature type="domain" description="Uracil-DNA glycosylase-like" evidence="9">
    <location>
        <begin position="119"/>
        <end position="268"/>
    </location>
</feature>
<keyword evidence="3" id="KW-0227">DNA damage</keyword>
<dbReference type="EMBL" id="SBLC01000001">
    <property type="protein sequence ID" value="RWY45636.1"/>
    <property type="molecule type" value="Genomic_DNA"/>
</dbReference>
<dbReference type="Pfam" id="PF03167">
    <property type="entry name" value="UDG"/>
    <property type="match status" value="1"/>
</dbReference>
<dbReference type="PANTHER" id="PTHR33693">
    <property type="entry name" value="TYPE-5 URACIL-DNA GLYCOSYLASE"/>
    <property type="match status" value="1"/>
</dbReference>
<dbReference type="CDD" id="cd10030">
    <property type="entry name" value="UDG-F4_TTUDGA_SPO1dp_like"/>
    <property type="match status" value="1"/>
</dbReference>
<dbReference type="RefSeq" id="WP_128486350.1">
    <property type="nucleotide sequence ID" value="NZ_JBHLXB010000011.1"/>
</dbReference>
<organism evidence="10 11">
    <name type="scientific">Falsigemmobacter intermedius</name>
    <dbReference type="NCBI Taxonomy" id="1553448"/>
    <lineage>
        <taxon>Bacteria</taxon>
        <taxon>Pseudomonadati</taxon>
        <taxon>Pseudomonadota</taxon>
        <taxon>Alphaproteobacteria</taxon>
        <taxon>Rhodobacterales</taxon>
        <taxon>Paracoccaceae</taxon>
        <taxon>Falsigemmobacter</taxon>
    </lineage>
</organism>
<evidence type="ECO:0000313" key="10">
    <source>
        <dbReference type="EMBL" id="RWY45636.1"/>
    </source>
</evidence>
<sequence length="278" mass="29562">MSFDADLSTLDPRVIEALLSLQGDAGVDECIDEAPVDRFAAFEAQKEAAAQRAASAPAPAAPERRGAAPPPQMPEVIRVDPLVEARKAASGAADLAALSEAMQSFPHSDLKRGARNFLFSQGRAGSRVMWITDPPGPAEDRAGQIFVGPVAGLFGKMLAAIGLSPEAPDLQKAVYVAPFLPWPVPAARTQDPDVAAMMVPFLRRHIELAAPDFLVLAGPMVVQALLSKSGLLSLRGSWTEVMGRPALVSLPPGMLIQNTYLKRGSWEDLLSLKARLDV</sequence>
<dbReference type="GO" id="GO:0051539">
    <property type="term" value="F:4 iron, 4 sulfur cluster binding"/>
    <property type="evidence" value="ECO:0007669"/>
    <property type="project" value="UniProtKB-KW"/>
</dbReference>
<dbReference type="GO" id="GO:0046872">
    <property type="term" value="F:metal ion binding"/>
    <property type="evidence" value="ECO:0007669"/>
    <property type="project" value="UniProtKB-KW"/>
</dbReference>
<evidence type="ECO:0000313" key="11">
    <source>
        <dbReference type="Proteomes" id="UP000287168"/>
    </source>
</evidence>
<dbReference type="Gene3D" id="3.40.470.10">
    <property type="entry name" value="Uracil-DNA glycosylase-like domain"/>
    <property type="match status" value="1"/>
</dbReference>
<evidence type="ECO:0000256" key="8">
    <source>
        <dbReference type="SAM" id="MobiDB-lite"/>
    </source>
</evidence>
<dbReference type="SUPFAM" id="SSF52141">
    <property type="entry name" value="Uracil-DNA glycosylase-like"/>
    <property type="match status" value="1"/>
</dbReference>
<keyword evidence="1" id="KW-0004">4Fe-4S</keyword>
<keyword evidence="11" id="KW-1185">Reference proteome</keyword>
<dbReference type="InterPro" id="IPR005122">
    <property type="entry name" value="Uracil-DNA_glycosylase-like"/>
</dbReference>
<feature type="region of interest" description="Disordered" evidence="8">
    <location>
        <begin position="50"/>
        <end position="74"/>
    </location>
</feature>
<evidence type="ECO:0000256" key="5">
    <source>
        <dbReference type="ARBA" id="ARBA00023004"/>
    </source>
</evidence>
<keyword evidence="6" id="KW-0411">Iron-sulfur</keyword>
<dbReference type="PANTHER" id="PTHR33693:SF1">
    <property type="entry name" value="TYPE-4 URACIL-DNA GLYCOSYLASE"/>
    <property type="match status" value="1"/>
</dbReference>
<accession>A0A444MH16</accession>
<protein>
    <submittedName>
        <fullName evidence="10">Uracil-DNA glycosylase</fullName>
    </submittedName>
</protein>
<evidence type="ECO:0000256" key="7">
    <source>
        <dbReference type="ARBA" id="ARBA00023204"/>
    </source>
</evidence>
<keyword evidence="5" id="KW-0408">Iron</keyword>
<gene>
    <name evidence="10" type="ORF">EP867_01065</name>
</gene>
<proteinExistence type="predicted"/>
<dbReference type="InterPro" id="IPR051536">
    <property type="entry name" value="UDG_Type-4/5"/>
</dbReference>